<keyword evidence="3" id="KW-1185">Reference proteome</keyword>
<dbReference type="AlphaFoldDB" id="A0A6S7JB30"/>
<sequence>MASNYRELSPKKRGRPVNKLSVKLFLLDPDNEITKVTKETCSREAINQLMQKGCGPPQPEHCTNPEKDKVEFSLELTNVEFKQKLVEIYSKLENACFVLMKADRKNKLEELDPGTCCYRCYTPNNIYDSNRGQGRLYIRIIAENEISMQCTHGISRMERLRSTVSGSQLLYVPILPKPAPAVSKSIGVGAESRENVVTFVAMPTNRQLPVSGNHGIESRPSCTPRITSTLDLTSSSIVVPQTESTLPVQNSGNMVAQRLLSSSTTTSVNESRLPACSSGSLTAQSPPPASAIISETETRPPVHSSDNMVSQNYLPLSIIVSQAASTPAVHSSGNVVTQSQLSMSAVPRTASTPPLYSSGNMVLQSPFSVSAIVPQTASTPPLYSSGNVVTRSPSSLSSIVPQTASTPAVHSSDNMVTQNPLLFSATVPQTASTPPLQNSDSIVRRRQLPTSASVSQTASNQPDIGHLQTTVSGTMAHQGQFPRHAPFTADEFDLEEIMASLTDSLMTDTDEDSNMNVFQEKYAGFQMPNVVTRTLNNPSLFVTPPPIPSSGFAAFDPWVKPPQSRGLVDMSNEVQANSSNVQIFQGTPTLDLTQSSIVVPQTESTLPVQNSGNMLTQRPLFSSTSTSVNESRLPASNSVSLTAQNPSPASVIISETRPPVHSFGNMVTQINLPLSIIVPQTSSAPTVHSSDNTVKQIHLPLSIIVPQTASTPPVHSSGNMVTQSPLSLSAIVPQTVSTPPLHSSSNMVTQNQSPLLTVTSHTPSTPAVHSSGNMVTQGPLSMSAIVSQTVSTPPLQNSVNMVRQNQLPTSAFVSQTTSRLKRPLLSTGTSVNESRPPACSSGSLTTQVSSPWLNAGLDDMADMSDEMPHGDWLTNNANSSNVQANLDLPETEEFAGKHVKLLVDNTMAVFSINNMGTCHSKANNTLVAKIWEWCIINNTWPTVAHIPGKQNTVADRESRRETEWSLNKDIFNAVVSKLGFSPNIVCLPLGLITRLSPMS</sequence>
<dbReference type="PANTHER" id="PTHR33050:SF7">
    <property type="entry name" value="RIBONUCLEASE H"/>
    <property type="match status" value="1"/>
</dbReference>
<comment type="caution">
    <text evidence="2">The sequence shown here is derived from an EMBL/GenBank/DDBJ whole genome shotgun (WGS) entry which is preliminary data.</text>
</comment>
<evidence type="ECO:0000256" key="1">
    <source>
        <dbReference type="SAM" id="MobiDB-lite"/>
    </source>
</evidence>
<dbReference type="CDD" id="cd09275">
    <property type="entry name" value="RNase_HI_RT_DIRS1"/>
    <property type="match status" value="1"/>
</dbReference>
<proteinExistence type="predicted"/>
<feature type="region of interest" description="Disordered" evidence="1">
    <location>
        <begin position="826"/>
        <end position="846"/>
    </location>
</feature>
<organism evidence="2 3">
    <name type="scientific">Paramuricea clavata</name>
    <name type="common">Red gorgonian</name>
    <name type="synonym">Violescent sea-whip</name>
    <dbReference type="NCBI Taxonomy" id="317549"/>
    <lineage>
        <taxon>Eukaryota</taxon>
        <taxon>Metazoa</taxon>
        <taxon>Cnidaria</taxon>
        <taxon>Anthozoa</taxon>
        <taxon>Octocorallia</taxon>
        <taxon>Malacalcyonacea</taxon>
        <taxon>Plexauridae</taxon>
        <taxon>Paramuricea</taxon>
    </lineage>
</organism>
<dbReference type="InterPro" id="IPR052055">
    <property type="entry name" value="Hepadnavirus_pol/RT"/>
</dbReference>
<reference evidence="2" key="1">
    <citation type="submission" date="2020-04" db="EMBL/GenBank/DDBJ databases">
        <authorList>
            <person name="Alioto T."/>
            <person name="Alioto T."/>
            <person name="Gomez Garrido J."/>
        </authorList>
    </citation>
    <scope>NUCLEOTIDE SEQUENCE</scope>
    <source>
        <strain evidence="2">A484AB</strain>
    </source>
</reference>
<accession>A0A6S7JB30</accession>
<dbReference type="PANTHER" id="PTHR33050">
    <property type="entry name" value="REVERSE TRANSCRIPTASE DOMAIN-CONTAINING PROTEIN"/>
    <property type="match status" value="1"/>
</dbReference>
<feature type="compositionally biased region" description="Polar residues" evidence="1">
    <location>
        <begin position="448"/>
        <end position="467"/>
    </location>
</feature>
<feature type="compositionally biased region" description="Polar residues" evidence="1">
    <location>
        <begin position="426"/>
        <end position="441"/>
    </location>
</feature>
<gene>
    <name evidence="2" type="ORF">PACLA_8A079329</name>
</gene>
<feature type="region of interest" description="Disordered" evidence="1">
    <location>
        <begin position="426"/>
        <end position="467"/>
    </location>
</feature>
<evidence type="ECO:0000313" key="3">
    <source>
        <dbReference type="Proteomes" id="UP001152795"/>
    </source>
</evidence>
<dbReference type="EMBL" id="CACRXK020006500">
    <property type="protein sequence ID" value="CAB4009578.1"/>
    <property type="molecule type" value="Genomic_DNA"/>
</dbReference>
<dbReference type="Proteomes" id="UP001152795">
    <property type="component" value="Unassembled WGS sequence"/>
</dbReference>
<protein>
    <submittedName>
        <fullName evidence="2">Uncharacterized protein</fullName>
    </submittedName>
</protein>
<name>A0A6S7JB30_PARCT</name>
<feature type="region of interest" description="Disordered" evidence="1">
    <location>
        <begin position="263"/>
        <end position="292"/>
    </location>
</feature>
<evidence type="ECO:0000313" key="2">
    <source>
        <dbReference type="EMBL" id="CAB4009578.1"/>
    </source>
</evidence>